<dbReference type="AlphaFoldDB" id="A0A9X3AAY1"/>
<protein>
    <submittedName>
        <fullName evidence="2">Substrate-binding domain-containing protein</fullName>
    </submittedName>
</protein>
<name>A0A9X3AAY1_9ENTR</name>
<keyword evidence="1" id="KW-0732">Signal</keyword>
<dbReference type="SUPFAM" id="SSF53850">
    <property type="entry name" value="Periplasmic binding protein-like II"/>
    <property type="match status" value="1"/>
</dbReference>
<evidence type="ECO:0000256" key="1">
    <source>
        <dbReference type="SAM" id="SignalP"/>
    </source>
</evidence>
<feature type="chain" id="PRO_5040872765" evidence="1">
    <location>
        <begin position="24"/>
        <end position="263"/>
    </location>
</feature>
<gene>
    <name evidence="2" type="ORF">MUA00_08940</name>
</gene>
<comment type="caution">
    <text evidence="2">The sequence shown here is derived from an EMBL/GenBank/DDBJ whole genome shotgun (WGS) entry which is preliminary data.</text>
</comment>
<dbReference type="EMBL" id="JALHAP010000076">
    <property type="protein sequence ID" value="MCT4701929.1"/>
    <property type="molecule type" value="Genomic_DNA"/>
</dbReference>
<evidence type="ECO:0000313" key="3">
    <source>
        <dbReference type="Proteomes" id="UP001150641"/>
    </source>
</evidence>
<evidence type="ECO:0000313" key="2">
    <source>
        <dbReference type="EMBL" id="MCT4701929.1"/>
    </source>
</evidence>
<proteinExistence type="predicted"/>
<accession>A0A9X3AAY1</accession>
<dbReference type="RefSeq" id="WP_271122745.1">
    <property type="nucleotide sequence ID" value="NZ_JALHAN010000063.1"/>
</dbReference>
<dbReference type="Gene3D" id="3.40.190.10">
    <property type="entry name" value="Periplasmic binding protein-like II"/>
    <property type="match status" value="2"/>
</dbReference>
<organism evidence="2 3">
    <name type="scientific">Dryocola boscaweniae</name>
    <dbReference type="NCBI Taxonomy" id="2925397"/>
    <lineage>
        <taxon>Bacteria</taxon>
        <taxon>Pseudomonadati</taxon>
        <taxon>Pseudomonadota</taxon>
        <taxon>Gammaproteobacteria</taxon>
        <taxon>Enterobacterales</taxon>
        <taxon>Enterobacteriaceae</taxon>
        <taxon>Dryocola</taxon>
    </lineage>
</organism>
<dbReference type="PANTHER" id="PTHR30632">
    <property type="entry name" value="MOLYBDATE-BINDING PERIPLASMIC PROTEIN"/>
    <property type="match status" value="1"/>
</dbReference>
<dbReference type="Proteomes" id="UP001150641">
    <property type="component" value="Unassembled WGS sequence"/>
</dbReference>
<dbReference type="GO" id="GO:0030973">
    <property type="term" value="F:molybdate ion binding"/>
    <property type="evidence" value="ECO:0007669"/>
    <property type="project" value="TreeGrafter"/>
</dbReference>
<sequence length="263" mass="27743">MKQLKLRAAAFLLAITFCATAGAEDITVMISGGFSAALDKLAPQYQAATGDTVHIVHGPSMGNSPEAIPNRLSAGQPADVVIMVGYALDDLNKQRKIAQGSRTELADSRIGAVVREGSAAPDISNVDNLKAVLLKAKSIAYSDSASGRYVQAELFNRLGIAAQVRDKARMIEKIPVASVVAKGDEEIGFQQVSELLPVKGAKFIGRIPESVQYVTRFAGAVVAGAPHQQQARRLLRFLASPEAQTVVRQTGLDPLPATGGIAQ</sequence>
<dbReference type="PANTHER" id="PTHR30632:SF11">
    <property type="entry name" value="BLR4797 PROTEIN"/>
    <property type="match status" value="1"/>
</dbReference>
<dbReference type="InterPro" id="IPR050682">
    <property type="entry name" value="ModA/WtpA"/>
</dbReference>
<dbReference type="GO" id="GO:0015689">
    <property type="term" value="P:molybdate ion transport"/>
    <property type="evidence" value="ECO:0007669"/>
    <property type="project" value="TreeGrafter"/>
</dbReference>
<reference evidence="2" key="1">
    <citation type="submission" date="2022-03" db="EMBL/GenBank/DDBJ databases">
        <title>Proposal of a novel genus Dryocolo and two novel species.</title>
        <authorList>
            <person name="Maddock D.W."/>
            <person name="Brady C.L."/>
            <person name="Denman S."/>
            <person name="Arnold D."/>
        </authorList>
    </citation>
    <scope>NUCLEOTIDE SEQUENCE</scope>
    <source>
        <strain evidence="2">H6W4</strain>
    </source>
</reference>
<dbReference type="Pfam" id="PF13531">
    <property type="entry name" value="SBP_bac_11"/>
    <property type="match status" value="1"/>
</dbReference>
<keyword evidence="3" id="KW-1185">Reference proteome</keyword>
<feature type="signal peptide" evidence="1">
    <location>
        <begin position="1"/>
        <end position="23"/>
    </location>
</feature>